<dbReference type="PANTHER" id="PTHR11085">
    <property type="entry name" value="NAD-DEPENDENT PROTEIN DEACYLASE SIRTUIN-5, MITOCHONDRIAL-RELATED"/>
    <property type="match status" value="1"/>
</dbReference>
<reference evidence="6 7" key="1">
    <citation type="submission" date="2018-08" db="EMBL/GenBank/DDBJ databases">
        <title>A genome reference for cultivated species of the human gut microbiota.</title>
        <authorList>
            <person name="Zou Y."/>
            <person name="Xue W."/>
            <person name="Luo G."/>
        </authorList>
    </citation>
    <scope>NUCLEOTIDE SEQUENCE [LARGE SCALE GENOMIC DNA]</scope>
    <source>
        <strain evidence="6 7">AF04-15</strain>
    </source>
</reference>
<protein>
    <recommendedName>
        <fullName evidence="1">protein acetyllysine N-acetyltransferase</fullName>
        <ecNumber evidence="1">2.3.1.286</ecNumber>
    </recommendedName>
</protein>
<comment type="caution">
    <text evidence="6">The sequence shown here is derived from an EMBL/GenBank/DDBJ whole genome shotgun (WGS) entry which is preliminary data.</text>
</comment>
<dbReference type="InterPro" id="IPR026590">
    <property type="entry name" value="Ssirtuin_cat_dom"/>
</dbReference>
<feature type="binding site" evidence="4">
    <location>
        <position position="152"/>
    </location>
    <ligand>
        <name>Zn(2+)</name>
        <dbReference type="ChEBI" id="CHEBI:29105"/>
    </ligand>
</feature>
<feature type="binding site" evidence="4">
    <location>
        <position position="155"/>
    </location>
    <ligand>
        <name>Zn(2+)</name>
        <dbReference type="ChEBI" id="CHEBI:29105"/>
    </ligand>
</feature>
<dbReference type="GO" id="GO:0017136">
    <property type="term" value="F:histone deacetylase activity, NAD-dependent"/>
    <property type="evidence" value="ECO:0007669"/>
    <property type="project" value="TreeGrafter"/>
</dbReference>
<accession>A0A413FEZ0</accession>
<dbReference type="PROSITE" id="PS50305">
    <property type="entry name" value="SIRTUIN"/>
    <property type="match status" value="1"/>
</dbReference>
<evidence type="ECO:0000256" key="4">
    <source>
        <dbReference type="PROSITE-ProRule" id="PRU00236"/>
    </source>
</evidence>
<evidence type="ECO:0000259" key="5">
    <source>
        <dbReference type="PROSITE" id="PS50305"/>
    </source>
</evidence>
<name>A0A413FEZ0_9FIRM</name>
<evidence type="ECO:0000313" key="6">
    <source>
        <dbReference type="EMBL" id="RGX29065.1"/>
    </source>
</evidence>
<dbReference type="Proteomes" id="UP000283880">
    <property type="component" value="Unassembled WGS sequence"/>
</dbReference>
<dbReference type="RefSeq" id="WP_117777516.1">
    <property type="nucleotide sequence ID" value="NZ_QSBM01000009.1"/>
</dbReference>
<dbReference type="Pfam" id="PF02146">
    <property type="entry name" value="SIR2"/>
    <property type="match status" value="1"/>
</dbReference>
<dbReference type="SUPFAM" id="SSF52467">
    <property type="entry name" value="DHS-like NAD/FAD-binding domain"/>
    <property type="match status" value="1"/>
</dbReference>
<evidence type="ECO:0000256" key="3">
    <source>
        <dbReference type="ARBA" id="ARBA00023027"/>
    </source>
</evidence>
<feature type="active site" description="Proton acceptor" evidence="4">
    <location>
        <position position="123"/>
    </location>
</feature>
<sequence>MCSKLSYLKSFLDESSYTVALCGSGMMEEGGFIGVKKQERDYEIEAAYGYSADEIFSSAFYNTRPELFFEFYKKEMLEHAPRATQSSPAMASLEHLGKLNCVVCSNIYDQARLAGCKNVINLHGSIYENQCPRCKRNYPLEYIKSSKRVPLCETCGIPVRPLVNLFGEQVDSQLMTRTTEEVSKADLLLLLGTTLESEVYRHYINYFEGRRLAIIHQSEHYKDHLADLVIVDQPQNVLPELIKLYNAER</sequence>
<proteinExistence type="predicted"/>
<feature type="domain" description="Deacetylase sirtuin-type" evidence="5">
    <location>
        <begin position="1"/>
        <end position="249"/>
    </location>
</feature>
<keyword evidence="4" id="KW-0479">Metal-binding</keyword>
<keyword evidence="3" id="KW-0520">NAD</keyword>
<gene>
    <name evidence="6" type="ORF">DWV29_13475</name>
</gene>
<feature type="binding site" evidence="4">
    <location>
        <position position="131"/>
    </location>
    <ligand>
        <name>Zn(2+)</name>
        <dbReference type="ChEBI" id="CHEBI:29105"/>
    </ligand>
</feature>
<feature type="binding site" evidence="4">
    <location>
        <position position="134"/>
    </location>
    <ligand>
        <name>Zn(2+)</name>
        <dbReference type="ChEBI" id="CHEBI:29105"/>
    </ligand>
</feature>
<dbReference type="InterPro" id="IPR003000">
    <property type="entry name" value="Sirtuin"/>
</dbReference>
<keyword evidence="4" id="KW-0862">Zinc</keyword>
<dbReference type="Gene3D" id="3.40.50.1220">
    <property type="entry name" value="TPP-binding domain"/>
    <property type="match status" value="1"/>
</dbReference>
<dbReference type="InterPro" id="IPR026591">
    <property type="entry name" value="Sirtuin_cat_small_dom_sf"/>
</dbReference>
<keyword evidence="2" id="KW-0808">Transferase</keyword>
<dbReference type="EMBL" id="QSBM01000009">
    <property type="protein sequence ID" value="RGX29065.1"/>
    <property type="molecule type" value="Genomic_DNA"/>
</dbReference>
<evidence type="ECO:0000313" key="7">
    <source>
        <dbReference type="Proteomes" id="UP000283880"/>
    </source>
</evidence>
<dbReference type="GO" id="GO:0046872">
    <property type="term" value="F:metal ion binding"/>
    <property type="evidence" value="ECO:0007669"/>
    <property type="project" value="UniProtKB-KW"/>
</dbReference>
<organism evidence="6 7">
    <name type="scientific">Enterocloster asparagiformis</name>
    <dbReference type="NCBI Taxonomy" id="333367"/>
    <lineage>
        <taxon>Bacteria</taxon>
        <taxon>Bacillati</taxon>
        <taxon>Bacillota</taxon>
        <taxon>Clostridia</taxon>
        <taxon>Lachnospirales</taxon>
        <taxon>Lachnospiraceae</taxon>
        <taxon>Enterocloster</taxon>
    </lineage>
</organism>
<dbReference type="GO" id="GO:0070403">
    <property type="term" value="F:NAD+ binding"/>
    <property type="evidence" value="ECO:0007669"/>
    <property type="project" value="InterPro"/>
</dbReference>
<dbReference type="EC" id="2.3.1.286" evidence="1"/>
<dbReference type="OrthoDB" id="9800582at2"/>
<dbReference type="AlphaFoldDB" id="A0A413FEZ0"/>
<dbReference type="InterPro" id="IPR050134">
    <property type="entry name" value="NAD-dep_sirtuin_deacylases"/>
</dbReference>
<dbReference type="InterPro" id="IPR029035">
    <property type="entry name" value="DHS-like_NAD/FAD-binding_dom"/>
</dbReference>
<evidence type="ECO:0000256" key="1">
    <source>
        <dbReference type="ARBA" id="ARBA00012928"/>
    </source>
</evidence>
<dbReference type="Gene3D" id="3.30.1600.10">
    <property type="entry name" value="SIR2/SIRT2 'Small Domain"/>
    <property type="match status" value="1"/>
</dbReference>
<dbReference type="PANTHER" id="PTHR11085:SF10">
    <property type="entry name" value="NAD-DEPENDENT PROTEIN DEACYLASE SIRTUIN-5, MITOCHONDRIAL-RELATED"/>
    <property type="match status" value="1"/>
</dbReference>
<evidence type="ECO:0000256" key="2">
    <source>
        <dbReference type="ARBA" id="ARBA00022679"/>
    </source>
</evidence>